<sequence length="162" mass="16845">MNKRFLTTAAAILLVGASAFSALTFTGCSCTGKGNKTQTTTAASAVQAKTYETKDLLTCESWIGKLTNQVGMESYTANNQIEVKGQLFGTAATGVATVQKGGDVISSVKLTAGALAYDTAKDELTKKYGDPIKDEGTTCSFRTGSNTAVLTQSGDGVTLEFK</sequence>
<dbReference type="AlphaFoldDB" id="A0A934WRL5"/>
<proteinExistence type="predicted"/>
<evidence type="ECO:0000313" key="2">
    <source>
        <dbReference type="EMBL" id="MBK6088567.1"/>
    </source>
</evidence>
<evidence type="ECO:0000313" key="3">
    <source>
        <dbReference type="Proteomes" id="UP000633365"/>
    </source>
</evidence>
<keyword evidence="1" id="KW-0732">Signal</keyword>
<gene>
    <name evidence="2" type="ORF">JKK62_07865</name>
</gene>
<reference evidence="2" key="1">
    <citation type="submission" date="2021-01" db="EMBL/GenBank/DDBJ databases">
        <title>Genome public.</title>
        <authorList>
            <person name="Liu C."/>
            <person name="Sun Q."/>
        </authorList>
    </citation>
    <scope>NUCLEOTIDE SEQUENCE</scope>
    <source>
        <strain evidence="2">M6</strain>
    </source>
</reference>
<comment type="caution">
    <text evidence="2">The sequence shown here is derived from an EMBL/GenBank/DDBJ whole genome shotgun (WGS) entry which is preliminary data.</text>
</comment>
<organism evidence="2 3">
    <name type="scientific">Ruminococcus difficilis</name>
    <dbReference type="NCBI Taxonomy" id="2763069"/>
    <lineage>
        <taxon>Bacteria</taxon>
        <taxon>Bacillati</taxon>
        <taxon>Bacillota</taxon>
        <taxon>Clostridia</taxon>
        <taxon>Eubacteriales</taxon>
        <taxon>Oscillospiraceae</taxon>
        <taxon>Ruminococcus</taxon>
    </lineage>
</organism>
<protein>
    <recommendedName>
        <fullName evidence="4">Lipoprotein</fullName>
    </recommendedName>
</protein>
<evidence type="ECO:0000256" key="1">
    <source>
        <dbReference type="SAM" id="SignalP"/>
    </source>
</evidence>
<dbReference type="RefSeq" id="WP_201427460.1">
    <property type="nucleotide sequence ID" value="NZ_JAEQMG010000068.1"/>
</dbReference>
<dbReference type="PROSITE" id="PS51257">
    <property type="entry name" value="PROKAR_LIPOPROTEIN"/>
    <property type="match status" value="1"/>
</dbReference>
<feature type="chain" id="PRO_5037083466" description="Lipoprotein" evidence="1">
    <location>
        <begin position="22"/>
        <end position="162"/>
    </location>
</feature>
<feature type="signal peptide" evidence="1">
    <location>
        <begin position="1"/>
        <end position="21"/>
    </location>
</feature>
<dbReference type="EMBL" id="JAEQMG010000068">
    <property type="protein sequence ID" value="MBK6088567.1"/>
    <property type="molecule type" value="Genomic_DNA"/>
</dbReference>
<keyword evidence="3" id="KW-1185">Reference proteome</keyword>
<dbReference type="Proteomes" id="UP000633365">
    <property type="component" value="Unassembled WGS sequence"/>
</dbReference>
<evidence type="ECO:0008006" key="4">
    <source>
        <dbReference type="Google" id="ProtNLM"/>
    </source>
</evidence>
<accession>A0A934WRL5</accession>
<name>A0A934WRL5_9FIRM</name>